<accession>A0ABS6IMF3</accession>
<name>A0ABS6IMF3_9HYPH</name>
<keyword evidence="1" id="KW-0489">Methyltransferase</keyword>
<protein>
    <submittedName>
        <fullName evidence="1">Class I SAM-dependent methyltransferase</fullName>
    </submittedName>
</protein>
<reference evidence="1 2" key="1">
    <citation type="submission" date="2021-06" db="EMBL/GenBank/DDBJ databases">
        <authorList>
            <person name="Lee D.H."/>
        </authorList>
    </citation>
    <scope>NUCLEOTIDE SEQUENCE [LARGE SCALE GENOMIC DNA]</scope>
    <source>
        <strain evidence="1 2">MMS21-HV4-11</strain>
    </source>
</reference>
<evidence type="ECO:0000313" key="1">
    <source>
        <dbReference type="EMBL" id="MBU8875560.1"/>
    </source>
</evidence>
<organism evidence="1 2">
    <name type="scientific">Reyranella humidisoli</name>
    <dbReference type="NCBI Taxonomy" id="2849149"/>
    <lineage>
        <taxon>Bacteria</taxon>
        <taxon>Pseudomonadati</taxon>
        <taxon>Pseudomonadota</taxon>
        <taxon>Alphaproteobacteria</taxon>
        <taxon>Hyphomicrobiales</taxon>
        <taxon>Reyranellaceae</taxon>
        <taxon>Reyranella</taxon>
    </lineage>
</organism>
<dbReference type="Proteomes" id="UP000727907">
    <property type="component" value="Unassembled WGS sequence"/>
</dbReference>
<keyword evidence="2" id="KW-1185">Reference proteome</keyword>
<proteinExistence type="predicted"/>
<gene>
    <name evidence="1" type="ORF">KQ910_17435</name>
</gene>
<dbReference type="EMBL" id="JAHOPB010000001">
    <property type="protein sequence ID" value="MBU8875560.1"/>
    <property type="molecule type" value="Genomic_DNA"/>
</dbReference>
<dbReference type="GO" id="GO:0008168">
    <property type="term" value="F:methyltransferase activity"/>
    <property type="evidence" value="ECO:0007669"/>
    <property type="project" value="UniProtKB-KW"/>
</dbReference>
<dbReference type="RefSeq" id="WP_216962992.1">
    <property type="nucleotide sequence ID" value="NZ_JAHOPB010000001.1"/>
</dbReference>
<keyword evidence="1" id="KW-0808">Transferase</keyword>
<sequence length="271" mass="30790">MDIIDTRKCNLWNLDRLADYLSIGPDVLRGYYDEISEDEEFLSGINTRLRKVREEYGFTKGIFARERIDSADWFAFERILIYVLVRHLKPEAVLETGVYYGGNTSFLLAGLHRNGKGRLVSIDLPDSAIRAGVSAKTAQRHPLVGDSEFYEPKMKPGFIVPEYLKAHWEFVEGDSISTIPTRTEKFELYLHDSDHSMGFLTAEAEAAWPKLAQDAVVVVDDIDWSNGFFALCIRKKLCPVLFTDNGKDNLRVRTGLVKLDHPRNLDPAFVG</sequence>
<comment type="caution">
    <text evidence="1">The sequence shown here is derived from an EMBL/GenBank/DDBJ whole genome shotgun (WGS) entry which is preliminary data.</text>
</comment>
<dbReference type="Pfam" id="PF13578">
    <property type="entry name" value="Methyltransf_24"/>
    <property type="match status" value="1"/>
</dbReference>
<evidence type="ECO:0000313" key="2">
    <source>
        <dbReference type="Proteomes" id="UP000727907"/>
    </source>
</evidence>
<dbReference type="GO" id="GO:0032259">
    <property type="term" value="P:methylation"/>
    <property type="evidence" value="ECO:0007669"/>
    <property type="project" value="UniProtKB-KW"/>
</dbReference>